<dbReference type="PANTHER" id="PTHR42929:SF5">
    <property type="entry name" value="ABC TRANSPORTER PERMEASE PROTEIN"/>
    <property type="match status" value="1"/>
</dbReference>
<evidence type="ECO:0000259" key="9">
    <source>
        <dbReference type="PROSITE" id="PS50928"/>
    </source>
</evidence>
<dbReference type="KEGG" id="kmn:HW532_07880"/>
<keyword evidence="7 8" id="KW-0472">Membrane</keyword>
<evidence type="ECO:0000256" key="7">
    <source>
        <dbReference type="ARBA" id="ARBA00023136"/>
    </source>
</evidence>
<dbReference type="SUPFAM" id="SSF161098">
    <property type="entry name" value="MetI-like"/>
    <property type="match status" value="1"/>
</dbReference>
<feature type="transmembrane region" description="Helical" evidence="8">
    <location>
        <begin position="84"/>
        <end position="111"/>
    </location>
</feature>
<keyword evidence="3 8" id="KW-0813">Transport</keyword>
<dbReference type="RefSeq" id="WP_213163862.1">
    <property type="nucleotide sequence ID" value="NZ_CP058214.1"/>
</dbReference>
<reference evidence="10 11" key="1">
    <citation type="submission" date="2020-06" db="EMBL/GenBank/DDBJ databases">
        <title>Genome sequence of 2 isolates from Red Sea Mangroves.</title>
        <authorList>
            <person name="Sefrji F."/>
            <person name="Michoud G."/>
            <person name="Merlino G."/>
            <person name="Daffonchio D."/>
        </authorList>
    </citation>
    <scope>NUCLEOTIDE SEQUENCE [LARGE SCALE GENOMIC DNA]</scope>
    <source>
        <strain evidence="10 11">R1DC25</strain>
    </source>
</reference>
<keyword evidence="6 8" id="KW-1133">Transmembrane helix</keyword>
<dbReference type="Gene3D" id="1.10.3720.10">
    <property type="entry name" value="MetI-like"/>
    <property type="match status" value="1"/>
</dbReference>
<dbReference type="PANTHER" id="PTHR42929">
    <property type="entry name" value="INNER MEMBRANE ABC TRANSPORTER PERMEASE PROTEIN YDCU-RELATED-RELATED"/>
    <property type="match status" value="1"/>
</dbReference>
<evidence type="ECO:0000256" key="2">
    <source>
        <dbReference type="ARBA" id="ARBA00007069"/>
    </source>
</evidence>
<dbReference type="InterPro" id="IPR035906">
    <property type="entry name" value="MetI-like_sf"/>
</dbReference>
<dbReference type="GO" id="GO:0055085">
    <property type="term" value="P:transmembrane transport"/>
    <property type="evidence" value="ECO:0007669"/>
    <property type="project" value="InterPro"/>
</dbReference>
<feature type="transmembrane region" description="Helical" evidence="8">
    <location>
        <begin position="271"/>
        <end position="292"/>
    </location>
</feature>
<keyword evidence="4" id="KW-1003">Cell membrane</keyword>
<organism evidence="10 11">
    <name type="scientific">Kaustia mangrovi</name>
    <dbReference type="NCBI Taxonomy" id="2593653"/>
    <lineage>
        <taxon>Bacteria</taxon>
        <taxon>Pseudomonadati</taxon>
        <taxon>Pseudomonadota</taxon>
        <taxon>Alphaproteobacteria</taxon>
        <taxon>Hyphomicrobiales</taxon>
        <taxon>Parvibaculaceae</taxon>
        <taxon>Kaustia</taxon>
    </lineage>
</organism>
<dbReference type="Pfam" id="PF00528">
    <property type="entry name" value="BPD_transp_1"/>
    <property type="match status" value="1"/>
</dbReference>
<name>A0A7S8HBH1_9HYPH</name>
<keyword evidence="11" id="KW-1185">Reference proteome</keyword>
<evidence type="ECO:0000256" key="5">
    <source>
        <dbReference type="ARBA" id="ARBA00022692"/>
    </source>
</evidence>
<evidence type="ECO:0000256" key="3">
    <source>
        <dbReference type="ARBA" id="ARBA00022448"/>
    </source>
</evidence>
<sequence>MASTTDSIATPPAAGAPALNEAAFVRDGRREKRQILGLSVPALIVVTGLLLVPVGWLFALAFVSGGESSLVNFQRMIDYPAYAAIFRTTFEVSVAVTVLCILLGYPVAYLLAQLPPRLATVGLAFVVIPFWTSLLVRTYAWLVLLQRRGVINDALISAGLIDEPLRLVHNFTGTMIGMVHIMLPFLVLPLYATLRTIDGDLIRAATSCGASPIQAFFRVFLPLSMPGLIAGTLLVFILSLGFYVTPAILGGGRVTMVSMKIQQNVSVYFDWGSGSALGLVLLLAVFAIFYAVHRFAGLDRIFRG</sequence>
<evidence type="ECO:0000256" key="1">
    <source>
        <dbReference type="ARBA" id="ARBA00004651"/>
    </source>
</evidence>
<keyword evidence="5 8" id="KW-0812">Transmembrane</keyword>
<dbReference type="PROSITE" id="PS50928">
    <property type="entry name" value="ABC_TM1"/>
    <property type="match status" value="1"/>
</dbReference>
<feature type="transmembrane region" description="Helical" evidence="8">
    <location>
        <begin position="118"/>
        <end position="140"/>
    </location>
</feature>
<evidence type="ECO:0000256" key="4">
    <source>
        <dbReference type="ARBA" id="ARBA00022475"/>
    </source>
</evidence>
<evidence type="ECO:0000313" key="10">
    <source>
        <dbReference type="EMBL" id="QPC42627.1"/>
    </source>
</evidence>
<feature type="domain" description="ABC transmembrane type-1" evidence="9">
    <location>
        <begin position="86"/>
        <end position="292"/>
    </location>
</feature>
<accession>A0A7S8HBH1</accession>
<dbReference type="GO" id="GO:0005886">
    <property type="term" value="C:plasma membrane"/>
    <property type="evidence" value="ECO:0007669"/>
    <property type="project" value="UniProtKB-SubCell"/>
</dbReference>
<dbReference type="AlphaFoldDB" id="A0A7S8HBH1"/>
<dbReference type="CDD" id="cd06261">
    <property type="entry name" value="TM_PBP2"/>
    <property type="match status" value="1"/>
</dbReference>
<evidence type="ECO:0000256" key="8">
    <source>
        <dbReference type="RuleBase" id="RU363032"/>
    </source>
</evidence>
<dbReference type="Proteomes" id="UP000593594">
    <property type="component" value="Chromosome"/>
</dbReference>
<dbReference type="InterPro" id="IPR000515">
    <property type="entry name" value="MetI-like"/>
</dbReference>
<gene>
    <name evidence="10" type="ORF">HW532_07880</name>
</gene>
<proteinExistence type="inferred from homology"/>
<feature type="transmembrane region" description="Helical" evidence="8">
    <location>
        <begin position="175"/>
        <end position="194"/>
    </location>
</feature>
<comment type="similarity">
    <text evidence="2">Belongs to the binding-protein-dependent transport system permease family. CysTW subfamily.</text>
</comment>
<feature type="transmembrane region" description="Helical" evidence="8">
    <location>
        <begin position="228"/>
        <end position="251"/>
    </location>
</feature>
<evidence type="ECO:0000313" key="11">
    <source>
        <dbReference type="Proteomes" id="UP000593594"/>
    </source>
</evidence>
<protein>
    <submittedName>
        <fullName evidence="10">ABC transporter permease</fullName>
    </submittedName>
</protein>
<feature type="transmembrane region" description="Helical" evidence="8">
    <location>
        <begin position="35"/>
        <end position="64"/>
    </location>
</feature>
<comment type="subcellular location">
    <subcellularLocation>
        <location evidence="1 8">Cell membrane</location>
        <topology evidence="1 8">Multi-pass membrane protein</topology>
    </subcellularLocation>
</comment>
<dbReference type="EMBL" id="CP058214">
    <property type="protein sequence ID" value="QPC42627.1"/>
    <property type="molecule type" value="Genomic_DNA"/>
</dbReference>
<evidence type="ECO:0000256" key="6">
    <source>
        <dbReference type="ARBA" id="ARBA00022989"/>
    </source>
</evidence>